<reference evidence="2 3" key="1">
    <citation type="journal article" date="2018" name="Nat. Ecol. Evol.">
        <title>Pezizomycetes genomes reveal the molecular basis of ectomycorrhizal truffle lifestyle.</title>
        <authorList>
            <person name="Murat C."/>
            <person name="Payen T."/>
            <person name="Noel B."/>
            <person name="Kuo A."/>
            <person name="Morin E."/>
            <person name="Chen J."/>
            <person name="Kohler A."/>
            <person name="Krizsan K."/>
            <person name="Balestrini R."/>
            <person name="Da Silva C."/>
            <person name="Montanini B."/>
            <person name="Hainaut M."/>
            <person name="Levati E."/>
            <person name="Barry K.W."/>
            <person name="Belfiori B."/>
            <person name="Cichocki N."/>
            <person name="Clum A."/>
            <person name="Dockter R.B."/>
            <person name="Fauchery L."/>
            <person name="Guy J."/>
            <person name="Iotti M."/>
            <person name="Le Tacon F."/>
            <person name="Lindquist E.A."/>
            <person name="Lipzen A."/>
            <person name="Malagnac F."/>
            <person name="Mello A."/>
            <person name="Molinier V."/>
            <person name="Miyauchi S."/>
            <person name="Poulain J."/>
            <person name="Riccioni C."/>
            <person name="Rubini A."/>
            <person name="Sitrit Y."/>
            <person name="Splivallo R."/>
            <person name="Traeger S."/>
            <person name="Wang M."/>
            <person name="Zifcakova L."/>
            <person name="Wipf D."/>
            <person name="Zambonelli A."/>
            <person name="Paolocci F."/>
            <person name="Nowrousian M."/>
            <person name="Ottonello S."/>
            <person name="Baldrian P."/>
            <person name="Spatafora J.W."/>
            <person name="Henrissat B."/>
            <person name="Nagy L.G."/>
            <person name="Aury J.M."/>
            <person name="Wincker P."/>
            <person name="Grigoriev I.V."/>
            <person name="Bonfante P."/>
            <person name="Martin F.M."/>
        </authorList>
    </citation>
    <scope>NUCLEOTIDE SEQUENCE [LARGE SCALE GENOMIC DNA]</scope>
    <source>
        <strain evidence="2 3">RN42</strain>
    </source>
</reference>
<protein>
    <submittedName>
        <fullName evidence="2">Uncharacterized protein</fullName>
    </submittedName>
</protein>
<proteinExistence type="predicted"/>
<evidence type="ECO:0000256" key="1">
    <source>
        <dbReference type="SAM" id="MobiDB-lite"/>
    </source>
</evidence>
<accession>A0A3N4HMW3</accession>
<sequence>MATTQLRYPLDPIRPTSPNPSSLDTASPTPLKPLPRQPIPPPQPPISPLPHLPHNATPPHPRPSPHDYIAILGYPRVCMQTTALDASAGGNVDGSLPRRHWPRTTARGTRRPSWEGGYSRDYAGHDTTTTHALETATDPA</sequence>
<name>A0A3N4HMW3_ASCIM</name>
<gene>
    <name evidence="2" type="ORF">BJ508DRAFT_418269</name>
</gene>
<evidence type="ECO:0000313" key="2">
    <source>
        <dbReference type="EMBL" id="RPA75155.1"/>
    </source>
</evidence>
<dbReference type="Proteomes" id="UP000275078">
    <property type="component" value="Unassembled WGS sequence"/>
</dbReference>
<feature type="region of interest" description="Disordered" evidence="1">
    <location>
        <begin position="86"/>
        <end position="140"/>
    </location>
</feature>
<dbReference type="AlphaFoldDB" id="A0A3N4HMW3"/>
<dbReference type="EMBL" id="ML119770">
    <property type="protein sequence ID" value="RPA75155.1"/>
    <property type="molecule type" value="Genomic_DNA"/>
</dbReference>
<organism evidence="2 3">
    <name type="scientific">Ascobolus immersus RN42</name>
    <dbReference type="NCBI Taxonomy" id="1160509"/>
    <lineage>
        <taxon>Eukaryota</taxon>
        <taxon>Fungi</taxon>
        <taxon>Dikarya</taxon>
        <taxon>Ascomycota</taxon>
        <taxon>Pezizomycotina</taxon>
        <taxon>Pezizomycetes</taxon>
        <taxon>Pezizales</taxon>
        <taxon>Ascobolaceae</taxon>
        <taxon>Ascobolus</taxon>
    </lineage>
</organism>
<feature type="compositionally biased region" description="Low complexity" evidence="1">
    <location>
        <begin position="125"/>
        <end position="140"/>
    </location>
</feature>
<feature type="compositionally biased region" description="Pro residues" evidence="1">
    <location>
        <begin position="30"/>
        <end position="62"/>
    </location>
</feature>
<keyword evidence="3" id="KW-1185">Reference proteome</keyword>
<feature type="region of interest" description="Disordered" evidence="1">
    <location>
        <begin position="1"/>
        <end position="68"/>
    </location>
</feature>
<evidence type="ECO:0000313" key="3">
    <source>
        <dbReference type="Proteomes" id="UP000275078"/>
    </source>
</evidence>